<dbReference type="SUPFAM" id="SSF53300">
    <property type="entry name" value="vWA-like"/>
    <property type="match status" value="1"/>
</dbReference>
<proteinExistence type="predicted"/>
<dbReference type="Pfam" id="PF00069">
    <property type="entry name" value="Pkinase"/>
    <property type="match status" value="1"/>
</dbReference>
<dbReference type="InterPro" id="IPR011009">
    <property type="entry name" value="Kinase-like_dom_sf"/>
</dbReference>
<feature type="compositionally biased region" description="Polar residues" evidence="1">
    <location>
        <begin position="462"/>
        <end position="472"/>
    </location>
</feature>
<dbReference type="PROSITE" id="PS50011">
    <property type="entry name" value="PROTEIN_KINASE_DOM"/>
    <property type="match status" value="1"/>
</dbReference>
<dbReference type="SUPFAM" id="SSF56112">
    <property type="entry name" value="Protein kinase-like (PK-like)"/>
    <property type="match status" value="1"/>
</dbReference>
<dbReference type="CDD" id="cd00180">
    <property type="entry name" value="PKc"/>
    <property type="match status" value="1"/>
</dbReference>
<dbReference type="EMBL" id="JAQQWI010000022">
    <property type="protein sequence ID" value="KAK7995766.1"/>
    <property type="molecule type" value="Genomic_DNA"/>
</dbReference>
<keyword evidence="4" id="KW-1185">Reference proteome</keyword>
<evidence type="ECO:0000313" key="4">
    <source>
        <dbReference type="Proteomes" id="UP001396898"/>
    </source>
</evidence>
<reference evidence="3 4" key="1">
    <citation type="submission" date="2023-01" db="EMBL/GenBank/DDBJ databases">
        <title>Analysis of 21 Apiospora genomes using comparative genomics revels a genus with tremendous synthesis potential of carbohydrate active enzymes and secondary metabolites.</title>
        <authorList>
            <person name="Sorensen T."/>
        </authorList>
    </citation>
    <scope>NUCLEOTIDE SEQUENCE [LARGE SCALE GENOMIC DNA]</scope>
    <source>
        <strain evidence="3 4">CBS 20057</strain>
    </source>
</reference>
<evidence type="ECO:0000256" key="1">
    <source>
        <dbReference type="SAM" id="MobiDB-lite"/>
    </source>
</evidence>
<feature type="region of interest" description="Disordered" evidence="1">
    <location>
        <begin position="413"/>
        <end position="496"/>
    </location>
</feature>
<protein>
    <recommendedName>
        <fullName evidence="2">Protein kinase domain-containing protein</fullName>
    </recommendedName>
</protein>
<dbReference type="Proteomes" id="UP001396898">
    <property type="component" value="Unassembled WGS sequence"/>
</dbReference>
<evidence type="ECO:0000313" key="3">
    <source>
        <dbReference type="EMBL" id="KAK7995766.1"/>
    </source>
</evidence>
<accession>A0ABR1R1A2</accession>
<gene>
    <name evidence="3" type="ORF">PG991_015233</name>
</gene>
<organism evidence="3 4">
    <name type="scientific">Apiospora marii</name>
    <dbReference type="NCBI Taxonomy" id="335849"/>
    <lineage>
        <taxon>Eukaryota</taxon>
        <taxon>Fungi</taxon>
        <taxon>Dikarya</taxon>
        <taxon>Ascomycota</taxon>
        <taxon>Pezizomycotina</taxon>
        <taxon>Sordariomycetes</taxon>
        <taxon>Xylariomycetidae</taxon>
        <taxon>Amphisphaeriales</taxon>
        <taxon>Apiosporaceae</taxon>
        <taxon>Apiospora</taxon>
    </lineage>
</organism>
<evidence type="ECO:0000259" key="2">
    <source>
        <dbReference type="PROSITE" id="PS50011"/>
    </source>
</evidence>
<dbReference type="InterPro" id="IPR036465">
    <property type="entry name" value="vWFA_dom_sf"/>
</dbReference>
<dbReference type="PANTHER" id="PTHR24359">
    <property type="entry name" value="SERINE/THREONINE-PROTEIN KINASE SBK1"/>
    <property type="match status" value="1"/>
</dbReference>
<comment type="caution">
    <text evidence="3">The sequence shown here is derived from an EMBL/GenBank/DDBJ whole genome shotgun (WGS) entry which is preliminary data.</text>
</comment>
<dbReference type="PANTHER" id="PTHR24359:SF1">
    <property type="entry name" value="INHIBITOR OF NUCLEAR FACTOR KAPPA-B KINASE EPSILON SUBUNIT HOMOLOG 1-RELATED"/>
    <property type="match status" value="1"/>
</dbReference>
<dbReference type="SMART" id="SM00220">
    <property type="entry name" value="S_TKc"/>
    <property type="match status" value="1"/>
</dbReference>
<dbReference type="Gene3D" id="1.10.510.10">
    <property type="entry name" value="Transferase(Phosphotransferase) domain 1"/>
    <property type="match status" value="1"/>
</dbReference>
<dbReference type="PROSITE" id="PS00108">
    <property type="entry name" value="PROTEIN_KINASE_ST"/>
    <property type="match status" value="1"/>
</dbReference>
<dbReference type="InterPro" id="IPR000719">
    <property type="entry name" value="Prot_kinase_dom"/>
</dbReference>
<dbReference type="Gene3D" id="3.40.50.410">
    <property type="entry name" value="von Willebrand factor, type A domain"/>
    <property type="match status" value="1"/>
</dbReference>
<name>A0ABR1R1A2_9PEZI</name>
<feature type="compositionally biased region" description="Acidic residues" evidence="1">
    <location>
        <begin position="447"/>
        <end position="461"/>
    </location>
</feature>
<sequence length="711" mass="80035">MGSHTSPLPAPNLPKIWNEAFVEYVTNNQKTGVDIDGKQSPYEDIAAQEMICSFNDHHWKFWPLLFERGRKMLKRSLDSRCILPITFEDCLTPPADYYKTIVSKVRIDASCCDFENKTVAFKVFQHYHEDSAAFENEASLFEVLPPSSSDVIVQCLGSFKQNQKCVVVLELASGGSLRNFLGKTRRPKSRQELRQLWDSMINLLNALVHLHNLTRGSRAISCAHRDIKLENILVFPKSGDQVYDFDLKLTDFDTSTNLQVMSPNSDGRQNHDGGRTYCAPEASRIQARNEGEVFTVPLKSDVWSLGAVFAEVIVWLSGGNEGIEAFEARRKQETSALPGFRGSGFEASFHNGVKRLSCVDEMLQESLGLLLKLDNITPLVKRLTEDYMLVQVENRLDAMPLGQFFRNEITKLLPTPPPPLQTTQSDWLTAPNGRPREPVSANPIMETETDDAPSEIPDNQDESNTAISQSPEAQDIKETPDNHVQQPAVTSDKGPELPLHSILAVNTWLDGREKETLLGMDGVLNELKNRDQLFVIDDSLSMREHKDHLYQTCRALIALATKVDPDRVEMVFTSNPTNFIKDRPRLFKNGPNLLRAGPNHMVAKIRSHFEKSNTMNGTNMEAKMGQILTRVGESTKETSVYVMTDGVWEPSTLPGGGVEFPIKTLVRHLIESSRNRAFITLQFIRFGHDSVGAQRLRWLDDELPKLDGMQQ</sequence>
<feature type="domain" description="Protein kinase" evidence="2">
    <location>
        <begin position="87"/>
        <end position="405"/>
    </location>
</feature>
<dbReference type="InterPro" id="IPR008271">
    <property type="entry name" value="Ser/Thr_kinase_AS"/>
</dbReference>